<accession>A0ABV0PEN8</accession>
<sequence length="97" mass="10585">MWTVRTSRQQQSVARRPHQGQRTPSVGECGQHICHVGTTSAGVSSACCQILCKTGHRAFRAESAAPQVERGSVLTGTRCPDQSRAAADNKPRERRIE</sequence>
<feature type="compositionally biased region" description="Basic and acidic residues" evidence="1">
    <location>
        <begin position="87"/>
        <end position="97"/>
    </location>
</feature>
<comment type="caution">
    <text evidence="2">The sequence shown here is derived from an EMBL/GenBank/DDBJ whole genome shotgun (WGS) entry which is preliminary data.</text>
</comment>
<feature type="region of interest" description="Disordered" evidence="1">
    <location>
        <begin position="61"/>
        <end position="97"/>
    </location>
</feature>
<evidence type="ECO:0000313" key="3">
    <source>
        <dbReference type="Proteomes" id="UP001476798"/>
    </source>
</evidence>
<evidence type="ECO:0000256" key="1">
    <source>
        <dbReference type="SAM" id="MobiDB-lite"/>
    </source>
</evidence>
<protein>
    <submittedName>
        <fullName evidence="2">Uncharacterized protein</fullName>
    </submittedName>
</protein>
<feature type="compositionally biased region" description="Polar residues" evidence="1">
    <location>
        <begin position="1"/>
        <end position="13"/>
    </location>
</feature>
<organism evidence="2 3">
    <name type="scientific">Goodea atripinnis</name>
    <dbReference type="NCBI Taxonomy" id="208336"/>
    <lineage>
        <taxon>Eukaryota</taxon>
        <taxon>Metazoa</taxon>
        <taxon>Chordata</taxon>
        <taxon>Craniata</taxon>
        <taxon>Vertebrata</taxon>
        <taxon>Euteleostomi</taxon>
        <taxon>Actinopterygii</taxon>
        <taxon>Neopterygii</taxon>
        <taxon>Teleostei</taxon>
        <taxon>Neoteleostei</taxon>
        <taxon>Acanthomorphata</taxon>
        <taxon>Ovalentaria</taxon>
        <taxon>Atherinomorphae</taxon>
        <taxon>Cyprinodontiformes</taxon>
        <taxon>Goodeidae</taxon>
        <taxon>Goodea</taxon>
    </lineage>
</organism>
<feature type="region of interest" description="Disordered" evidence="1">
    <location>
        <begin position="1"/>
        <end position="27"/>
    </location>
</feature>
<evidence type="ECO:0000313" key="2">
    <source>
        <dbReference type="EMBL" id="MEQ2181923.1"/>
    </source>
</evidence>
<proteinExistence type="predicted"/>
<gene>
    <name evidence="2" type="ORF">GOODEAATRI_016654</name>
</gene>
<name>A0ABV0PEN8_9TELE</name>
<dbReference type="EMBL" id="JAHRIO010071267">
    <property type="protein sequence ID" value="MEQ2181923.1"/>
    <property type="molecule type" value="Genomic_DNA"/>
</dbReference>
<reference evidence="2 3" key="1">
    <citation type="submission" date="2021-06" db="EMBL/GenBank/DDBJ databases">
        <authorList>
            <person name="Palmer J.M."/>
        </authorList>
    </citation>
    <scope>NUCLEOTIDE SEQUENCE [LARGE SCALE GENOMIC DNA]</scope>
    <source>
        <strain evidence="2 3">GA_2019</strain>
        <tissue evidence="2">Muscle</tissue>
    </source>
</reference>
<keyword evidence="3" id="KW-1185">Reference proteome</keyword>
<dbReference type="Proteomes" id="UP001476798">
    <property type="component" value="Unassembled WGS sequence"/>
</dbReference>